<evidence type="ECO:0000313" key="3">
    <source>
        <dbReference type="Proteomes" id="UP000537131"/>
    </source>
</evidence>
<keyword evidence="1" id="KW-0732">Signal</keyword>
<sequence length="118" mass="13574">MKKILKKLMLITICMSIFMSLTGCYKAVKPDKDPNKLVQDVKRTNQIKKEKDLIDGQVYVRNNIVTATMVFKDDISEKEAKELVNKYVEALKKEYKGIKINVQAVQKNKNIANIIVKN</sequence>
<reference evidence="2 3" key="1">
    <citation type="submission" date="2020-04" db="EMBL/GenBank/DDBJ databases">
        <authorList>
            <person name="Doyle D.A."/>
        </authorList>
    </citation>
    <scope>NUCLEOTIDE SEQUENCE [LARGE SCALE GENOMIC DNA]</scope>
    <source>
        <strain evidence="2 3">P21</strain>
    </source>
</reference>
<dbReference type="EMBL" id="JABBNI010000063">
    <property type="protein sequence ID" value="NMM65060.1"/>
    <property type="molecule type" value="Genomic_DNA"/>
</dbReference>
<gene>
    <name evidence="2" type="ORF">HBE96_20975</name>
</gene>
<dbReference type="AlphaFoldDB" id="A0A7Y0EKC5"/>
<evidence type="ECO:0008006" key="4">
    <source>
        <dbReference type="Google" id="ProtNLM"/>
    </source>
</evidence>
<evidence type="ECO:0000256" key="1">
    <source>
        <dbReference type="SAM" id="SignalP"/>
    </source>
</evidence>
<organism evidence="2 3">
    <name type="scientific">Clostridium muellerianum</name>
    <dbReference type="NCBI Taxonomy" id="2716538"/>
    <lineage>
        <taxon>Bacteria</taxon>
        <taxon>Bacillati</taxon>
        <taxon>Bacillota</taxon>
        <taxon>Clostridia</taxon>
        <taxon>Eubacteriales</taxon>
        <taxon>Clostridiaceae</taxon>
        <taxon>Clostridium</taxon>
    </lineage>
</organism>
<name>A0A7Y0EKC5_9CLOT</name>
<reference evidence="2 3" key="2">
    <citation type="submission" date="2020-06" db="EMBL/GenBank/DDBJ databases">
        <title>Complete Genome Sequence of Clostridium muelleri sp. nov. P21T, an Acid-Alcohol Producing Acetogen Isolated from Old Hay.</title>
        <authorList>
            <person name="Duncan K.E."/>
            <person name="Tanner R.S."/>
        </authorList>
    </citation>
    <scope>NUCLEOTIDE SEQUENCE [LARGE SCALE GENOMIC DNA]</scope>
    <source>
        <strain evidence="2 3">P21</strain>
    </source>
</reference>
<dbReference type="Proteomes" id="UP000537131">
    <property type="component" value="Unassembled WGS sequence"/>
</dbReference>
<feature type="signal peptide" evidence="1">
    <location>
        <begin position="1"/>
        <end position="22"/>
    </location>
</feature>
<accession>A0A7Y0EKC5</accession>
<dbReference type="RefSeq" id="WP_169299652.1">
    <property type="nucleotide sequence ID" value="NZ_JABBNI010000063.1"/>
</dbReference>
<protein>
    <recommendedName>
        <fullName evidence="4">Lipoprotein</fullName>
    </recommendedName>
</protein>
<keyword evidence="3" id="KW-1185">Reference proteome</keyword>
<evidence type="ECO:0000313" key="2">
    <source>
        <dbReference type="EMBL" id="NMM65060.1"/>
    </source>
</evidence>
<comment type="caution">
    <text evidence="2">The sequence shown here is derived from an EMBL/GenBank/DDBJ whole genome shotgun (WGS) entry which is preliminary data.</text>
</comment>
<dbReference type="PROSITE" id="PS51257">
    <property type="entry name" value="PROKAR_LIPOPROTEIN"/>
    <property type="match status" value="1"/>
</dbReference>
<feature type="chain" id="PRO_5038489834" description="Lipoprotein" evidence="1">
    <location>
        <begin position="23"/>
        <end position="118"/>
    </location>
</feature>
<proteinExistence type="predicted"/>